<organism evidence="2 3">
    <name type="scientific">Gulo gulo</name>
    <name type="common">Wolverine</name>
    <name type="synonym">Gluton</name>
    <dbReference type="NCBI Taxonomy" id="48420"/>
    <lineage>
        <taxon>Eukaryota</taxon>
        <taxon>Metazoa</taxon>
        <taxon>Chordata</taxon>
        <taxon>Craniata</taxon>
        <taxon>Vertebrata</taxon>
        <taxon>Euteleostomi</taxon>
        <taxon>Mammalia</taxon>
        <taxon>Eutheria</taxon>
        <taxon>Laurasiatheria</taxon>
        <taxon>Carnivora</taxon>
        <taxon>Caniformia</taxon>
        <taxon>Musteloidea</taxon>
        <taxon>Mustelidae</taxon>
        <taxon>Guloninae</taxon>
        <taxon>Gulo</taxon>
    </lineage>
</organism>
<evidence type="ECO:0000313" key="2">
    <source>
        <dbReference type="EMBL" id="VCX19662.1"/>
    </source>
</evidence>
<keyword evidence="3" id="KW-1185">Reference proteome</keyword>
<dbReference type="Proteomes" id="UP000269945">
    <property type="component" value="Unassembled WGS sequence"/>
</dbReference>
<reference evidence="2 3" key="1">
    <citation type="submission" date="2018-10" db="EMBL/GenBank/DDBJ databases">
        <authorList>
            <person name="Ekblom R."/>
            <person name="Jareborg N."/>
        </authorList>
    </citation>
    <scope>NUCLEOTIDE SEQUENCE [LARGE SCALE GENOMIC DNA]</scope>
    <source>
        <tissue evidence="2">Muscle</tissue>
    </source>
</reference>
<accession>A0A9X9M1K3</accession>
<feature type="region of interest" description="Disordered" evidence="1">
    <location>
        <begin position="22"/>
        <end position="44"/>
    </location>
</feature>
<sequence>MVPALLSPYKMGRVVFNLSTSEDATLPSDWPPGTQDVTDRRGWN</sequence>
<evidence type="ECO:0000256" key="1">
    <source>
        <dbReference type="SAM" id="MobiDB-lite"/>
    </source>
</evidence>
<evidence type="ECO:0000313" key="3">
    <source>
        <dbReference type="Proteomes" id="UP000269945"/>
    </source>
</evidence>
<dbReference type="EMBL" id="CYRY02036650">
    <property type="protein sequence ID" value="VCX19662.1"/>
    <property type="molecule type" value="Genomic_DNA"/>
</dbReference>
<name>A0A9X9M1K3_GULGU</name>
<comment type="caution">
    <text evidence="2">The sequence shown here is derived from an EMBL/GenBank/DDBJ whole genome shotgun (WGS) entry which is preliminary data.</text>
</comment>
<protein>
    <submittedName>
        <fullName evidence="2">Uncharacterized protein</fullName>
    </submittedName>
</protein>
<proteinExistence type="predicted"/>
<dbReference type="AlphaFoldDB" id="A0A9X9M1K3"/>
<gene>
    <name evidence="2" type="ORF">BN2614_LOCUS1</name>
</gene>